<reference evidence="7" key="1">
    <citation type="submission" date="2023-07" db="EMBL/GenBank/DDBJ databases">
        <authorList>
            <person name="Kim M.K."/>
        </authorList>
    </citation>
    <scope>NUCLEOTIDE SEQUENCE</scope>
    <source>
        <strain evidence="7">M29</strain>
    </source>
</reference>
<feature type="signal peptide" evidence="5">
    <location>
        <begin position="1"/>
        <end position="24"/>
    </location>
</feature>
<evidence type="ECO:0000256" key="4">
    <source>
        <dbReference type="SAM" id="Phobius"/>
    </source>
</evidence>
<dbReference type="InterPro" id="IPR005467">
    <property type="entry name" value="His_kinase_dom"/>
</dbReference>
<sequence length="673" mass="74726">MLRLLLRGSLLLLLPGLWSGPAAAQSPALVDSLTRQLRRATTDSMRTKFSLLLSAQYQATDTARTHAHLLQALRYARRGPYALGEAQTLLNLGTFYNLLGQDARAAACNARARAVLAPLYRQHPRRQVLQTLASISVNEGTLLAKQGNFAGEVQAYLLGARYAGQLGDSALLGAIYYNVGSRFGILKQPDKAKYYWRRAIALQEPAPFAPYLIVAYLNMAEQLTLEKQLPAAKSYLDKAARLVAAGKAEPFKGEYYTILGAYHQAAGRPQQARADLQRALALMRAKADPASAAKLLLALGQAETQLRHYPAARQNLAAGRRYFHQTHDPQTESETLAALATLEEQARDFPLALRYTQQAHRLQDSLAATASKTQVNALENQYQARQKTQQIRVLRQTQQLQQADLKRQRALNLFYISLVGGLLLLGAIAYLVLRQRRQRERQRQQAQARQIAALHQERQLLATEAMLKGQEEERSRLARDLHDGLGGMLSTVKLYLGSARGNLVLTPESAHLFTRSIEHLDSSIREMRRVARDLMPEALLTFGLPAAVRDLCDTIAQSQSQLRVQCDVFGLDECLPQRTELVVYRLVQELLNNVLKHAQARQVIVQLARHEQQVQVVVEDDGRGFDPAARPLSAGVGLRSLQARVDYLGGTLEVQSQPGQGTAVTIEFTLKPE</sequence>
<keyword evidence="4" id="KW-0472">Membrane</keyword>
<name>A0ABT9AAX6_9BACT</name>
<dbReference type="SUPFAM" id="SSF48452">
    <property type="entry name" value="TPR-like"/>
    <property type="match status" value="2"/>
</dbReference>
<dbReference type="PANTHER" id="PTHR24421">
    <property type="entry name" value="NITRATE/NITRITE SENSOR PROTEIN NARX-RELATED"/>
    <property type="match status" value="1"/>
</dbReference>
<feature type="domain" description="Histidine kinase" evidence="6">
    <location>
        <begin position="476"/>
        <end position="672"/>
    </location>
</feature>
<keyword evidence="4" id="KW-1133">Transmembrane helix</keyword>
<dbReference type="SUPFAM" id="SSF55874">
    <property type="entry name" value="ATPase domain of HSP90 chaperone/DNA topoisomerase II/histidine kinase"/>
    <property type="match status" value="1"/>
</dbReference>
<dbReference type="InterPro" id="IPR036890">
    <property type="entry name" value="HATPase_C_sf"/>
</dbReference>
<dbReference type="SMART" id="SM00028">
    <property type="entry name" value="TPR"/>
    <property type="match status" value="6"/>
</dbReference>
<dbReference type="Gene3D" id="1.20.5.1930">
    <property type="match status" value="1"/>
</dbReference>
<dbReference type="InterPro" id="IPR011712">
    <property type="entry name" value="Sig_transdc_His_kin_sub3_dim/P"/>
</dbReference>
<dbReference type="PROSITE" id="PS50109">
    <property type="entry name" value="HIS_KIN"/>
    <property type="match status" value="1"/>
</dbReference>
<feature type="transmembrane region" description="Helical" evidence="4">
    <location>
        <begin position="413"/>
        <end position="433"/>
    </location>
</feature>
<dbReference type="EMBL" id="JAUQSX010000004">
    <property type="protein sequence ID" value="MDO7846572.1"/>
    <property type="molecule type" value="Genomic_DNA"/>
</dbReference>
<dbReference type="InterPro" id="IPR011990">
    <property type="entry name" value="TPR-like_helical_dom_sf"/>
</dbReference>
<keyword evidence="8" id="KW-1185">Reference proteome</keyword>
<keyword evidence="1" id="KW-0808">Transferase</keyword>
<keyword evidence="3" id="KW-0902">Two-component regulatory system</keyword>
<dbReference type="InterPro" id="IPR019734">
    <property type="entry name" value="TPR_rpt"/>
</dbReference>
<evidence type="ECO:0000313" key="8">
    <source>
        <dbReference type="Proteomes" id="UP001167796"/>
    </source>
</evidence>
<evidence type="ECO:0000256" key="5">
    <source>
        <dbReference type="SAM" id="SignalP"/>
    </source>
</evidence>
<organism evidence="7 8">
    <name type="scientific">Hymenobacter mellowenesis</name>
    <dbReference type="NCBI Taxonomy" id="3063995"/>
    <lineage>
        <taxon>Bacteria</taxon>
        <taxon>Pseudomonadati</taxon>
        <taxon>Bacteroidota</taxon>
        <taxon>Cytophagia</taxon>
        <taxon>Cytophagales</taxon>
        <taxon>Hymenobacteraceae</taxon>
        <taxon>Hymenobacter</taxon>
    </lineage>
</organism>
<dbReference type="GO" id="GO:0016301">
    <property type="term" value="F:kinase activity"/>
    <property type="evidence" value="ECO:0007669"/>
    <property type="project" value="UniProtKB-KW"/>
</dbReference>
<keyword evidence="4" id="KW-0812">Transmembrane</keyword>
<keyword evidence="5" id="KW-0732">Signal</keyword>
<dbReference type="Pfam" id="PF07730">
    <property type="entry name" value="HisKA_3"/>
    <property type="match status" value="1"/>
</dbReference>
<dbReference type="Gene3D" id="3.30.565.10">
    <property type="entry name" value="Histidine kinase-like ATPase, C-terminal domain"/>
    <property type="match status" value="1"/>
</dbReference>
<feature type="chain" id="PRO_5045723576" evidence="5">
    <location>
        <begin position="25"/>
        <end position="673"/>
    </location>
</feature>
<evidence type="ECO:0000259" key="6">
    <source>
        <dbReference type="PROSITE" id="PS50109"/>
    </source>
</evidence>
<dbReference type="CDD" id="cd16917">
    <property type="entry name" value="HATPase_UhpB-NarQ-NarX-like"/>
    <property type="match status" value="1"/>
</dbReference>
<evidence type="ECO:0000256" key="3">
    <source>
        <dbReference type="ARBA" id="ARBA00023012"/>
    </source>
</evidence>
<dbReference type="InterPro" id="IPR003594">
    <property type="entry name" value="HATPase_dom"/>
</dbReference>
<comment type="caution">
    <text evidence="7">The sequence shown here is derived from an EMBL/GenBank/DDBJ whole genome shotgun (WGS) entry which is preliminary data.</text>
</comment>
<dbReference type="RefSeq" id="WP_305011259.1">
    <property type="nucleotide sequence ID" value="NZ_JAUQSX010000004.1"/>
</dbReference>
<gene>
    <name evidence="7" type="ORF">Q5H92_09410</name>
</gene>
<dbReference type="Gene3D" id="1.25.40.10">
    <property type="entry name" value="Tetratricopeptide repeat domain"/>
    <property type="match status" value="2"/>
</dbReference>
<dbReference type="Pfam" id="PF02518">
    <property type="entry name" value="HATPase_c"/>
    <property type="match status" value="1"/>
</dbReference>
<accession>A0ABT9AAX6</accession>
<evidence type="ECO:0000313" key="7">
    <source>
        <dbReference type="EMBL" id="MDO7846572.1"/>
    </source>
</evidence>
<evidence type="ECO:0000256" key="2">
    <source>
        <dbReference type="ARBA" id="ARBA00022777"/>
    </source>
</evidence>
<proteinExistence type="predicted"/>
<dbReference type="InterPro" id="IPR050482">
    <property type="entry name" value="Sensor_HK_TwoCompSys"/>
</dbReference>
<dbReference type="SMART" id="SM00387">
    <property type="entry name" value="HATPase_c"/>
    <property type="match status" value="1"/>
</dbReference>
<dbReference type="Proteomes" id="UP001167796">
    <property type="component" value="Unassembled WGS sequence"/>
</dbReference>
<keyword evidence="2 7" id="KW-0418">Kinase</keyword>
<evidence type="ECO:0000256" key="1">
    <source>
        <dbReference type="ARBA" id="ARBA00022679"/>
    </source>
</evidence>
<protein>
    <submittedName>
        <fullName evidence="7">Sensor histidine kinase</fullName>
    </submittedName>
</protein>